<keyword evidence="2" id="KW-0732">Signal</keyword>
<dbReference type="Pfam" id="PF09580">
    <property type="entry name" value="Spore_YhcN_YlaJ"/>
    <property type="match status" value="1"/>
</dbReference>
<dbReference type="EMBL" id="CP068053">
    <property type="protein sequence ID" value="QQT01667.1"/>
    <property type="molecule type" value="Genomic_DNA"/>
</dbReference>
<feature type="signal peptide" evidence="2">
    <location>
        <begin position="1"/>
        <end position="19"/>
    </location>
</feature>
<accession>A0A974NPN9</accession>
<evidence type="ECO:0000256" key="2">
    <source>
        <dbReference type="SAM" id="SignalP"/>
    </source>
</evidence>
<keyword evidence="3" id="KW-0449">Lipoprotein</keyword>
<dbReference type="NCBIfam" id="TIGR02898">
    <property type="entry name" value="spore_YhcN_YlaJ"/>
    <property type="match status" value="1"/>
</dbReference>
<dbReference type="RefSeq" id="WP_040375469.1">
    <property type="nucleotide sequence ID" value="NZ_CP068053.1"/>
</dbReference>
<dbReference type="Proteomes" id="UP000595254">
    <property type="component" value="Chromosome"/>
</dbReference>
<organism evidence="3 4">
    <name type="scientific">Peribacillus psychrosaccharolyticus</name>
    <name type="common">Bacillus psychrosaccharolyticus</name>
    <dbReference type="NCBI Taxonomy" id="1407"/>
    <lineage>
        <taxon>Bacteria</taxon>
        <taxon>Bacillati</taxon>
        <taxon>Bacillota</taxon>
        <taxon>Bacilli</taxon>
        <taxon>Bacillales</taxon>
        <taxon>Bacillaceae</taxon>
        <taxon>Peribacillus</taxon>
    </lineage>
</organism>
<feature type="region of interest" description="Disordered" evidence="1">
    <location>
        <begin position="156"/>
        <end position="196"/>
    </location>
</feature>
<sequence>MRIYILLLSAFLLLNGCNSQDESSEKTKDDNYKVTTVKNSTIKETDRLTGKQVANRLTQIAASIPLVNDATAVVIGKYAIVGIDIDDDIERSQVGTIKYSVGEALQNDPYGANAIIVADPDLNERIREVSRDIQNGKPVRGILNELSDITSRIIPEIPGDFNQPAPSKTIENQKKSLNKHNQEQLKREQKKHSTSE</sequence>
<name>A0A974NPN9_PERPY</name>
<evidence type="ECO:0000256" key="1">
    <source>
        <dbReference type="SAM" id="MobiDB-lite"/>
    </source>
</evidence>
<dbReference type="AlphaFoldDB" id="A0A974NPN9"/>
<protein>
    <submittedName>
        <fullName evidence="3">YhcN/YlaJ family sporulation lipoprotein</fullName>
    </submittedName>
</protein>
<dbReference type="InterPro" id="IPR014247">
    <property type="entry name" value="Spore_lipoprot_YhcN/YlaJ"/>
</dbReference>
<dbReference type="GO" id="GO:0030435">
    <property type="term" value="P:sporulation resulting in formation of a cellular spore"/>
    <property type="evidence" value="ECO:0007669"/>
    <property type="project" value="InterPro"/>
</dbReference>
<reference evidence="3 4" key="1">
    <citation type="submission" date="2021-01" db="EMBL/GenBank/DDBJ databases">
        <title>FDA dAtabase for Regulatory Grade micrObial Sequences (FDA-ARGOS): Supporting development and validation of Infectious Disease Dx tests.</title>
        <authorList>
            <person name="Nelson B."/>
            <person name="Plummer A."/>
            <person name="Tallon L."/>
            <person name="Sadzewicz L."/>
            <person name="Zhao X."/>
            <person name="Boylan J."/>
            <person name="Ott S."/>
            <person name="Bowen H."/>
            <person name="Vavikolanu K."/>
            <person name="Mehta A."/>
            <person name="Aluvathingal J."/>
            <person name="Nadendla S."/>
            <person name="Myers T."/>
            <person name="Yan Y."/>
            <person name="Sichtig H."/>
        </authorList>
    </citation>
    <scope>NUCLEOTIDE SEQUENCE [LARGE SCALE GENOMIC DNA]</scope>
    <source>
        <strain evidence="3 4">FDAARGOS_1161</strain>
    </source>
</reference>
<feature type="compositionally biased region" description="Basic and acidic residues" evidence="1">
    <location>
        <begin position="180"/>
        <end position="196"/>
    </location>
</feature>
<proteinExistence type="predicted"/>
<dbReference type="KEGG" id="ppsr:I6J18_07345"/>
<keyword evidence="4" id="KW-1185">Reference proteome</keyword>
<dbReference type="InterPro" id="IPR019076">
    <property type="entry name" value="Spore_lipoprot_YhcN/YlaJ-like"/>
</dbReference>
<gene>
    <name evidence="3" type="ORF">I6J18_07345</name>
</gene>
<evidence type="ECO:0000313" key="4">
    <source>
        <dbReference type="Proteomes" id="UP000595254"/>
    </source>
</evidence>
<feature type="chain" id="PRO_5039117116" evidence="2">
    <location>
        <begin position="20"/>
        <end position="196"/>
    </location>
</feature>
<evidence type="ECO:0000313" key="3">
    <source>
        <dbReference type="EMBL" id="QQT01667.1"/>
    </source>
</evidence>